<evidence type="ECO:0000256" key="2">
    <source>
        <dbReference type="SAM" id="SignalP"/>
    </source>
</evidence>
<dbReference type="PANTHER" id="PTHR12247">
    <property type="entry name" value="POLYCOMB GROUP PROTEIN"/>
    <property type="match status" value="1"/>
</dbReference>
<name>A0ABS2YSF8_POLSP</name>
<evidence type="ECO:0000256" key="1">
    <source>
        <dbReference type="SAM" id="MobiDB-lite"/>
    </source>
</evidence>
<dbReference type="SUPFAM" id="SSF47769">
    <property type="entry name" value="SAM/Pointed domain"/>
    <property type="match status" value="1"/>
</dbReference>
<sequence>MIRVFSVEVFVIYSFVWGLVHSAVSCPYSEINLNKEGLLPDRLIGEKPPTLAGPQKGKRVEAPAPTPTVPEPSDDSPQSRKSWSTESERSGRNSAQCLPEQTPSTEERTEGTGEPSENGIKARKTGPIPKCLKLHLVKQELGDGKETALSLQEALHESVFIPPFSSNPAHRIQVCWEQHCRLLPEVLGLTAKGVAKWTIEEIDGEAFLLLTQADIVKILGIKLGPALKIYNSILMCKSADEDPFILLRETQKPCKTVQFSPSLKQGEEKHTGNAVPVVGAIAWACFLLFSHSPSVASRDCFYSQGAPVSHAPPDSEQSACFHSTGQKQQSLQPSPVCTNPSLRNHPRPSSHGSIVLPGQVNPRSCLPCGQEEAQGIFRLPRLNLCEVNINTGLAELSLCLGDSKKSLYISQALE</sequence>
<feature type="region of interest" description="Disordered" evidence="1">
    <location>
        <begin position="41"/>
        <end position="125"/>
    </location>
</feature>
<dbReference type="PANTHER" id="PTHR12247:SF130">
    <property type="entry name" value="SAM DOMAIN-CONTAINING PROTEIN"/>
    <property type="match status" value="1"/>
</dbReference>
<feature type="signal peptide" evidence="2">
    <location>
        <begin position="1"/>
        <end position="22"/>
    </location>
</feature>
<protein>
    <submittedName>
        <fullName evidence="4">LMBL1 protein</fullName>
    </submittedName>
</protein>
<feature type="compositionally biased region" description="Polar residues" evidence="1">
    <location>
        <begin position="92"/>
        <end position="104"/>
    </location>
</feature>
<dbReference type="PROSITE" id="PS51257">
    <property type="entry name" value="PROKAR_LIPOPROTEIN"/>
    <property type="match status" value="1"/>
</dbReference>
<dbReference type="InterPro" id="IPR050548">
    <property type="entry name" value="PcG_chromatin_remod_factors"/>
</dbReference>
<feature type="non-terminal residue" evidence="4">
    <location>
        <position position="414"/>
    </location>
</feature>
<dbReference type="EMBL" id="JAAWVQ010179967">
    <property type="protein sequence ID" value="MBN3288907.1"/>
    <property type="molecule type" value="Genomic_DNA"/>
</dbReference>
<keyword evidence="2" id="KW-0732">Signal</keyword>
<feature type="non-terminal residue" evidence="4">
    <location>
        <position position="1"/>
    </location>
</feature>
<accession>A0ABS2YSF8</accession>
<dbReference type="InterPro" id="IPR013761">
    <property type="entry name" value="SAM/pointed_sf"/>
</dbReference>
<evidence type="ECO:0000313" key="5">
    <source>
        <dbReference type="Proteomes" id="UP001166093"/>
    </source>
</evidence>
<dbReference type="Proteomes" id="UP001166093">
    <property type="component" value="Unassembled WGS sequence"/>
</dbReference>
<dbReference type="Pfam" id="PF00536">
    <property type="entry name" value="SAM_1"/>
    <property type="match status" value="1"/>
</dbReference>
<evidence type="ECO:0000313" key="4">
    <source>
        <dbReference type="EMBL" id="MBN3288907.1"/>
    </source>
</evidence>
<keyword evidence="5" id="KW-1185">Reference proteome</keyword>
<feature type="compositionally biased region" description="Polar residues" evidence="1">
    <location>
        <begin position="75"/>
        <end position="85"/>
    </location>
</feature>
<feature type="domain" description="SAM" evidence="3">
    <location>
        <begin position="200"/>
        <end position="235"/>
    </location>
</feature>
<organism evidence="4 5">
    <name type="scientific">Polyodon spathula</name>
    <name type="common">North American paddlefish</name>
    <name type="synonym">Squalus spathula</name>
    <dbReference type="NCBI Taxonomy" id="7913"/>
    <lineage>
        <taxon>Eukaryota</taxon>
        <taxon>Metazoa</taxon>
        <taxon>Chordata</taxon>
        <taxon>Craniata</taxon>
        <taxon>Vertebrata</taxon>
        <taxon>Euteleostomi</taxon>
        <taxon>Actinopterygii</taxon>
        <taxon>Chondrostei</taxon>
        <taxon>Acipenseriformes</taxon>
        <taxon>Polyodontidae</taxon>
        <taxon>Polyodon</taxon>
    </lineage>
</organism>
<dbReference type="InterPro" id="IPR001660">
    <property type="entry name" value="SAM"/>
</dbReference>
<feature type="compositionally biased region" description="Polar residues" evidence="1">
    <location>
        <begin position="315"/>
        <end position="342"/>
    </location>
</feature>
<proteinExistence type="predicted"/>
<gene>
    <name evidence="4" type="primary">L3mbtl1</name>
    <name evidence="4" type="ORF">GTO93_0002180</name>
</gene>
<feature type="region of interest" description="Disordered" evidence="1">
    <location>
        <begin position="313"/>
        <end position="354"/>
    </location>
</feature>
<dbReference type="Gene3D" id="1.10.150.50">
    <property type="entry name" value="Transcription Factor, Ets-1"/>
    <property type="match status" value="1"/>
</dbReference>
<reference evidence="4" key="1">
    <citation type="journal article" date="2021" name="Cell">
        <title>Tracing the genetic footprints of vertebrate landing in non-teleost ray-finned fishes.</title>
        <authorList>
            <person name="Bi X."/>
            <person name="Wang K."/>
            <person name="Yang L."/>
            <person name="Pan H."/>
            <person name="Jiang H."/>
            <person name="Wei Q."/>
            <person name="Fang M."/>
            <person name="Yu H."/>
            <person name="Zhu C."/>
            <person name="Cai Y."/>
            <person name="He Y."/>
            <person name="Gan X."/>
            <person name="Zeng H."/>
            <person name="Yu D."/>
            <person name="Zhu Y."/>
            <person name="Jiang H."/>
            <person name="Qiu Q."/>
            <person name="Yang H."/>
            <person name="Zhang Y.E."/>
            <person name="Wang W."/>
            <person name="Zhu M."/>
            <person name="He S."/>
            <person name="Zhang G."/>
        </authorList>
    </citation>
    <scope>NUCLEOTIDE SEQUENCE</scope>
    <source>
        <strain evidence="4">Pddl_001</strain>
    </source>
</reference>
<comment type="caution">
    <text evidence="4">The sequence shown here is derived from an EMBL/GenBank/DDBJ whole genome shotgun (WGS) entry which is preliminary data.</text>
</comment>
<evidence type="ECO:0000259" key="3">
    <source>
        <dbReference type="Pfam" id="PF00536"/>
    </source>
</evidence>
<feature type="chain" id="PRO_5045166680" evidence="2">
    <location>
        <begin position="23"/>
        <end position="414"/>
    </location>
</feature>